<organism evidence="2 3">
    <name type="scientific">Aetokthonos hydrillicola Thurmond2011</name>
    <dbReference type="NCBI Taxonomy" id="2712845"/>
    <lineage>
        <taxon>Bacteria</taxon>
        <taxon>Bacillati</taxon>
        <taxon>Cyanobacteriota</taxon>
        <taxon>Cyanophyceae</taxon>
        <taxon>Nostocales</taxon>
        <taxon>Hapalosiphonaceae</taxon>
        <taxon>Aetokthonos</taxon>
    </lineage>
</organism>
<name>A0AAP5I9K6_9CYAN</name>
<dbReference type="RefSeq" id="WP_208339151.1">
    <property type="nucleotide sequence ID" value="NZ_CAWQFN010000498.1"/>
</dbReference>
<evidence type="ECO:0000313" key="2">
    <source>
        <dbReference type="EMBL" id="MDR9897416.1"/>
    </source>
</evidence>
<protein>
    <submittedName>
        <fullName evidence="2">DUF2141 domain-containing protein</fullName>
    </submittedName>
</protein>
<dbReference type="Pfam" id="PF09912">
    <property type="entry name" value="DUF2141"/>
    <property type="match status" value="1"/>
</dbReference>
<keyword evidence="3" id="KW-1185">Reference proteome</keyword>
<keyword evidence="1" id="KW-0732">Signal</keyword>
<dbReference type="EMBL" id="JAALHA020000012">
    <property type="protein sequence ID" value="MDR9897416.1"/>
    <property type="molecule type" value="Genomic_DNA"/>
</dbReference>
<sequence length="155" mass="16938">MLKLSKFGFFFLATLISISFAKTVNADPTSRLTVVVNGVQHQKGQLCFRIYSSEEGFPFSDTSEVQSGCTQIKGSSGTKQFYGLKPGTYAVAVIDDQNGNHKLDTNFLGIPQEGFGISKNPTVSISTGAPKFQQASFSLRKDITIKIFMKYSLDS</sequence>
<reference evidence="3" key="1">
    <citation type="journal article" date="2021" name="Science">
        <title>Hunting the eagle killer: A cyanobacterial neurotoxin causes vacuolar myelinopathy.</title>
        <authorList>
            <person name="Breinlinger S."/>
            <person name="Phillips T.J."/>
            <person name="Haram B.N."/>
            <person name="Mares J."/>
            <person name="Martinez Yerena J.A."/>
            <person name="Hrouzek P."/>
            <person name="Sobotka R."/>
            <person name="Henderson W.M."/>
            <person name="Schmieder P."/>
            <person name="Williams S.M."/>
            <person name="Lauderdale J.D."/>
            <person name="Wilde H.D."/>
            <person name="Gerrin W."/>
            <person name="Kust A."/>
            <person name="Washington J.W."/>
            <person name="Wagner C."/>
            <person name="Geier B."/>
            <person name="Liebeke M."/>
            <person name="Enke H."/>
            <person name="Niedermeyer T.H.J."/>
            <person name="Wilde S.B."/>
        </authorList>
    </citation>
    <scope>NUCLEOTIDE SEQUENCE [LARGE SCALE GENOMIC DNA]</scope>
    <source>
        <strain evidence="3">Thurmond2011</strain>
    </source>
</reference>
<feature type="chain" id="PRO_5042934239" evidence="1">
    <location>
        <begin position="22"/>
        <end position="155"/>
    </location>
</feature>
<dbReference type="AlphaFoldDB" id="A0AAP5I9K6"/>
<gene>
    <name evidence="2" type="ORF">G7B40_023020</name>
</gene>
<proteinExistence type="predicted"/>
<feature type="signal peptide" evidence="1">
    <location>
        <begin position="1"/>
        <end position="21"/>
    </location>
</feature>
<dbReference type="InterPro" id="IPR018673">
    <property type="entry name" value="DUF2141"/>
</dbReference>
<dbReference type="Proteomes" id="UP000667802">
    <property type="component" value="Unassembled WGS sequence"/>
</dbReference>
<evidence type="ECO:0000256" key="1">
    <source>
        <dbReference type="SAM" id="SignalP"/>
    </source>
</evidence>
<comment type="caution">
    <text evidence="2">The sequence shown here is derived from an EMBL/GenBank/DDBJ whole genome shotgun (WGS) entry which is preliminary data.</text>
</comment>
<evidence type="ECO:0000313" key="3">
    <source>
        <dbReference type="Proteomes" id="UP000667802"/>
    </source>
</evidence>
<accession>A0AAP5I9K6</accession>